<protein>
    <recommendedName>
        <fullName evidence="1">non-specific serine/threonine protein kinase</fullName>
        <ecNumber evidence="1">2.7.11.1</ecNumber>
    </recommendedName>
</protein>
<evidence type="ECO:0000313" key="5">
    <source>
        <dbReference type="Proteomes" id="UP000218231"/>
    </source>
</evidence>
<evidence type="ECO:0000256" key="2">
    <source>
        <dbReference type="SAM" id="MobiDB-lite"/>
    </source>
</evidence>
<dbReference type="EC" id="2.7.11.1" evidence="1"/>
<feature type="region of interest" description="Disordered" evidence="2">
    <location>
        <begin position="1017"/>
        <end position="1106"/>
    </location>
</feature>
<feature type="compositionally biased region" description="Polar residues" evidence="2">
    <location>
        <begin position="1050"/>
        <end position="1061"/>
    </location>
</feature>
<dbReference type="InterPro" id="IPR008271">
    <property type="entry name" value="Ser/Thr_kinase_AS"/>
</dbReference>
<dbReference type="InterPro" id="IPR003582">
    <property type="entry name" value="ShKT_dom"/>
</dbReference>
<accession>A0A2A2L512</accession>
<dbReference type="InterPro" id="IPR011009">
    <property type="entry name" value="Kinase-like_dom_sf"/>
</dbReference>
<dbReference type="InterPro" id="IPR050235">
    <property type="entry name" value="CK1_Ser-Thr_kinase"/>
</dbReference>
<feature type="region of interest" description="Disordered" evidence="2">
    <location>
        <begin position="30"/>
        <end position="59"/>
    </location>
</feature>
<feature type="compositionally biased region" description="Basic and acidic residues" evidence="2">
    <location>
        <begin position="1233"/>
        <end position="1245"/>
    </location>
</feature>
<feature type="compositionally biased region" description="Low complexity" evidence="2">
    <location>
        <begin position="498"/>
        <end position="507"/>
    </location>
</feature>
<dbReference type="Pfam" id="PF00069">
    <property type="entry name" value="Pkinase"/>
    <property type="match status" value="1"/>
</dbReference>
<feature type="region of interest" description="Disordered" evidence="2">
    <location>
        <begin position="257"/>
        <end position="302"/>
    </location>
</feature>
<feature type="compositionally biased region" description="Polar residues" evidence="2">
    <location>
        <begin position="1274"/>
        <end position="1286"/>
    </location>
</feature>
<evidence type="ECO:0000313" key="4">
    <source>
        <dbReference type="EMBL" id="PAV81272.1"/>
    </source>
</evidence>
<feature type="compositionally biased region" description="Polar residues" evidence="2">
    <location>
        <begin position="272"/>
        <end position="302"/>
    </location>
</feature>
<name>A0A2A2L512_9BILA</name>
<evidence type="ECO:0000259" key="3">
    <source>
        <dbReference type="PROSITE" id="PS50011"/>
    </source>
</evidence>
<feature type="compositionally biased region" description="Polar residues" evidence="2">
    <location>
        <begin position="523"/>
        <end position="532"/>
    </location>
</feature>
<feature type="compositionally biased region" description="Basic and acidic residues" evidence="2">
    <location>
        <begin position="544"/>
        <end position="556"/>
    </location>
</feature>
<dbReference type="GO" id="GO:0005524">
    <property type="term" value="F:ATP binding"/>
    <property type="evidence" value="ECO:0007669"/>
    <property type="project" value="InterPro"/>
</dbReference>
<feature type="region of interest" description="Disordered" evidence="2">
    <location>
        <begin position="1232"/>
        <end position="1286"/>
    </location>
</feature>
<dbReference type="Gene3D" id="1.10.510.10">
    <property type="entry name" value="Transferase(Phosphotransferase) domain 1"/>
    <property type="match status" value="1"/>
</dbReference>
<feature type="compositionally biased region" description="Low complexity" evidence="2">
    <location>
        <begin position="1017"/>
        <end position="1048"/>
    </location>
</feature>
<gene>
    <name evidence="4" type="ORF">WR25_02482</name>
</gene>
<feature type="region of interest" description="Disordered" evidence="2">
    <location>
        <begin position="106"/>
        <end position="143"/>
    </location>
</feature>
<dbReference type="PROSITE" id="PS50011">
    <property type="entry name" value="PROTEIN_KINASE_DOM"/>
    <property type="match status" value="1"/>
</dbReference>
<sequence>MEKCPTTANDCILLDKDPMEFCSKSCGFCKSETTTEKSPEKDTTTNSKTSEKIGENQATTVSNCKDETEHCPTDPIGCMEAGIEAMNSCRKSCEICHIDPFDTTDYPEVNPDDRQTSEATTAVPTTKKPQPPTVTKPKPTRAPRPCRDFIQKCPKDYAVCSRYKLILENNCAYSCKFCGYTFTYENRDKGSVQTHQTCSAINMYGGGPPPIPHHQQQVKIQSASGFVPYGHQPPPYPYGFPQTQYIQPNQARLNRTYTQGSASHQEEDWETESFSKPTSAHSTTLYQPPSHHSSQTATQPQSLLSTQISAPANLGNQSFTLPPPYLQYNQYNKFEQFAQQYSAQLMSEQQQQPNASGGLIFYQSANFYQQPAPQTAFQMAQLTGGQNNQPPQQLLNTSQVGYAGFEPGHQPSTAQQMAYGYAGNQTGFGYMGQNLTHQQQYRTEYPLDVSAQDISYDHNLMSVPPPPYQLVQAAAQMNSAYTQLQLQSGANFPKFTAPPNFNFNRNPQQGVQGKGYQGDRRFPNSQYNQSFSGKDGGNFQNRAPPRDYQRGGDRQQRGGFNNRDPATYLVPRKSQLCEPGGVFAGSTTGGFRNKLFIPTSPPKIKTADEAKKKTAGSVQENGYEGDESKGTTSCSTMNNWKDAMDELEMDNLIREKKGLIVAGKYEIVERINIGTYGEIYSALDKETGGMVAVKFGKDVDSASQKTHLSYEHDVYSSCIYVKGVNLSTKDSTESTITTITEQESSNNARRVIGFPLVHWFGSQFGHSIMIMELLGPSLENTFKYCNKRFKKETTYELGIQMITRIQHLHTRGFIHRDLKPENFLTGISANENTIYLIDFGLARRYRYRKDSKLEHIPLKMRSNQKTLVGTMRYASLNAHNGLELSRRDDLESVGYILLEFMLGGELPWKEVRSGGERLLTMKRIAQMKERLDWNKEPCNAMVKWFAEARKLAFDQEPDYEMFRSVLKDYLDGKEPTPNEVKAYLEQMKAGVAKALEDAKNAPVEVASASAEARRLLSDSTVSSSGSSSQPSDAVSMTTSTSESNSKESVATLTEDSQNTAKMTPKKLPFVTPPASGNRNVKGDQDEKNDDVFGENGNQREKVQENGDEEDWEAEIAQSMSKQVAIHPQPKMSYAETVNAPPTRVGIMKPVEKKPVHRDKMLPMLIHGSPGFKEEDIAEDSETTRHLATQEPRDTMGSPLASGHTFCWLAKRDSSPNHRYSYDCEYRWTLPLGKEPEKPKGWDEAKSFPAEGAESEVKQTGNGAENGKEADKANTDNGLSNHVNCFL</sequence>
<dbReference type="STRING" id="2018661.A0A2A2L512"/>
<dbReference type="InterPro" id="IPR000719">
    <property type="entry name" value="Prot_kinase_dom"/>
</dbReference>
<proteinExistence type="predicted"/>
<dbReference type="SMART" id="SM00220">
    <property type="entry name" value="S_TKc"/>
    <property type="match status" value="1"/>
</dbReference>
<keyword evidence="5" id="KW-1185">Reference proteome</keyword>
<evidence type="ECO:0000256" key="1">
    <source>
        <dbReference type="ARBA" id="ARBA00012513"/>
    </source>
</evidence>
<feature type="region of interest" description="Disordered" evidence="2">
    <location>
        <begin position="599"/>
        <end position="634"/>
    </location>
</feature>
<dbReference type="GO" id="GO:0004674">
    <property type="term" value="F:protein serine/threonine kinase activity"/>
    <property type="evidence" value="ECO:0007669"/>
    <property type="project" value="UniProtKB-EC"/>
</dbReference>
<feature type="compositionally biased region" description="Basic and acidic residues" evidence="2">
    <location>
        <begin position="33"/>
        <end position="54"/>
    </location>
</feature>
<organism evidence="4 5">
    <name type="scientific">Diploscapter pachys</name>
    <dbReference type="NCBI Taxonomy" id="2018661"/>
    <lineage>
        <taxon>Eukaryota</taxon>
        <taxon>Metazoa</taxon>
        <taxon>Ecdysozoa</taxon>
        <taxon>Nematoda</taxon>
        <taxon>Chromadorea</taxon>
        <taxon>Rhabditida</taxon>
        <taxon>Rhabditina</taxon>
        <taxon>Rhabditomorpha</taxon>
        <taxon>Rhabditoidea</taxon>
        <taxon>Rhabditidae</taxon>
        <taxon>Diploscapter</taxon>
    </lineage>
</organism>
<dbReference type="PANTHER" id="PTHR11909">
    <property type="entry name" value="CASEIN KINASE-RELATED"/>
    <property type="match status" value="1"/>
</dbReference>
<feature type="region of interest" description="Disordered" evidence="2">
    <location>
        <begin position="491"/>
        <end position="567"/>
    </location>
</feature>
<dbReference type="SUPFAM" id="SSF56112">
    <property type="entry name" value="Protein kinase-like (PK-like)"/>
    <property type="match status" value="1"/>
</dbReference>
<dbReference type="SMART" id="SM00254">
    <property type="entry name" value="ShKT"/>
    <property type="match status" value="3"/>
</dbReference>
<feature type="region of interest" description="Disordered" evidence="2">
    <location>
        <begin position="1169"/>
        <end position="1197"/>
    </location>
</feature>
<feature type="domain" description="Protein kinase" evidence="3">
    <location>
        <begin position="665"/>
        <end position="984"/>
    </location>
</feature>
<dbReference type="EMBL" id="LIAE01007189">
    <property type="protein sequence ID" value="PAV81272.1"/>
    <property type="molecule type" value="Genomic_DNA"/>
</dbReference>
<dbReference type="Proteomes" id="UP000218231">
    <property type="component" value="Unassembled WGS sequence"/>
</dbReference>
<dbReference type="PROSITE" id="PS00108">
    <property type="entry name" value="PROTEIN_KINASE_ST"/>
    <property type="match status" value="1"/>
</dbReference>
<comment type="caution">
    <text evidence="4">The sequence shown here is derived from an EMBL/GenBank/DDBJ whole genome shotgun (WGS) entry which is preliminary data.</text>
</comment>
<reference evidence="4 5" key="1">
    <citation type="journal article" date="2017" name="Curr. Biol.">
        <title>Genome architecture and evolution of a unichromosomal asexual nematode.</title>
        <authorList>
            <person name="Fradin H."/>
            <person name="Zegar C."/>
            <person name="Gutwein M."/>
            <person name="Lucas J."/>
            <person name="Kovtun M."/>
            <person name="Corcoran D."/>
            <person name="Baugh L.R."/>
            <person name="Kiontke K."/>
            <person name="Gunsalus K."/>
            <person name="Fitch D.H."/>
            <person name="Piano F."/>
        </authorList>
    </citation>
    <scope>NUCLEOTIDE SEQUENCE [LARGE SCALE GENOMIC DNA]</scope>
    <source>
        <strain evidence="4">PF1309</strain>
    </source>
</reference>